<sequence>MNPQGRLVRLSGIILILAWLLLSLGKGADAASPPATPVGGADTDKVVVLADHIRLNRNTSLLHANGHAYISRHPWSLRADSLILNKKTSIVWGAGHVIFNGPRTTMKGDRIRANLLTGEAILYHGTVKTRQYFSMNNSQVLYTYHIKGEVIHRKDHKHYHVRKGSVTTCDCGKDSSPSWSISTLSGDMTLGDAFSGLSDSLDIKGIPALYMPYFSFPVASKKTGFLFPFVQFNSVQGLVFYDTFFWNLDPSYDLAVTMDDMSNFGVGEGVTYRQAISSNQNLFLNITNQAVDYQALGLRTNISSTTDLYNYNTDNVSIMGNINYVNAQDFYQLMSVGSTMSFNPELLSTFYISAYQDNSEINLIADYNQDIFPGLNTTVSKLPQGSASLYDYSLGGSGIYFSSFLSGAEIESGPLMLQRGLVYPHATGSYVLGDGALVLTPHAGVLTTAYSQSYQGATPLDQAVPNLGIGAQSTVERDFYTAGGGDLTHQMQMDLDFDYAPQNNETQIIQSGFSDNILGMNATTLTMTQRLFWQGSDGQSKELVSLKLADTYQYSTLPGNAQTMFFGGQSLPDPFLPIQTPFSPVYGSLHILSGQPVSFFAEGFFDMSQRTMPTEDSAIMFNQAAIAPGPIMLNAILGQTEAHAGNIPLMGNFFSPDEITETYTQPFGTNFLVPYLGITTSNGLYMGAAYYYDLGQGPGAGTQMESFNFGYNGQCWSGAFMYYIVNEPAPLPVQTGFGFTISLNGVAALAPIMNVIMPPVVP</sequence>
<dbReference type="PANTHER" id="PTHR30189">
    <property type="entry name" value="LPS-ASSEMBLY PROTEIN"/>
    <property type="match status" value="1"/>
</dbReference>
<proteinExistence type="predicted"/>
<reference evidence="1 2" key="1">
    <citation type="journal article" date="2009" name="Appl. Environ. Microbiol.">
        <title>Community genomic and proteomic analyses of chemoautotrophic iron-oxidizing "Leptospirillum rubarum" (Group II) and "Leptospirillum ferrodiazotrophum" (Group III) bacteria in acid mine drainage biofilms.</title>
        <authorList>
            <person name="Goltsman D.S."/>
            <person name="Denef V.J."/>
            <person name="Singer S.W."/>
            <person name="VerBerkmoes N.C."/>
            <person name="Lefsrud M."/>
            <person name="Mueller R.S."/>
            <person name="Dick G.J."/>
            <person name="Sun C.L."/>
            <person name="Wheeler K.E."/>
            <person name="Zemla A."/>
            <person name="Baker B.J."/>
            <person name="Hauser L."/>
            <person name="Land M."/>
            <person name="Shah M.B."/>
            <person name="Thelen M.P."/>
            <person name="Hettich R.L."/>
            <person name="Banfield J.F."/>
        </authorList>
    </citation>
    <scope>NUCLEOTIDE SEQUENCE [LARGE SCALE GENOMIC DNA]</scope>
</reference>
<dbReference type="InterPro" id="IPR050218">
    <property type="entry name" value="LptD"/>
</dbReference>
<dbReference type="GO" id="GO:1990351">
    <property type="term" value="C:transporter complex"/>
    <property type="evidence" value="ECO:0007669"/>
    <property type="project" value="TreeGrafter"/>
</dbReference>
<keyword evidence="2" id="KW-1185">Reference proteome</keyword>
<name>C6HY60_9BACT</name>
<accession>C6HY60</accession>
<protein>
    <submittedName>
        <fullName evidence="1">Organic solvent tolerance protein OstA-like protein</fullName>
    </submittedName>
</protein>
<organism evidence="1 2">
    <name type="scientific">Leptospirillum ferrodiazotrophum</name>
    <dbReference type="NCBI Taxonomy" id="412449"/>
    <lineage>
        <taxon>Bacteria</taxon>
        <taxon>Pseudomonadati</taxon>
        <taxon>Nitrospirota</taxon>
        <taxon>Nitrospiria</taxon>
        <taxon>Nitrospirales</taxon>
        <taxon>Nitrospiraceae</taxon>
        <taxon>Leptospirillum</taxon>
    </lineage>
</organism>
<evidence type="ECO:0000313" key="1">
    <source>
        <dbReference type="EMBL" id="EES52411.1"/>
    </source>
</evidence>
<gene>
    <name evidence="1" type="ORF">UBAL3_94170018</name>
</gene>
<dbReference type="EMBL" id="GG693877">
    <property type="protein sequence ID" value="EES52411.1"/>
    <property type="molecule type" value="Genomic_DNA"/>
</dbReference>
<dbReference type="PANTHER" id="PTHR30189:SF1">
    <property type="entry name" value="LPS-ASSEMBLY PROTEIN LPTD"/>
    <property type="match status" value="1"/>
</dbReference>
<dbReference type="Proteomes" id="UP000009374">
    <property type="component" value="Unassembled WGS sequence"/>
</dbReference>
<dbReference type="AlphaFoldDB" id="C6HY60"/>
<evidence type="ECO:0000313" key="2">
    <source>
        <dbReference type="Proteomes" id="UP000009374"/>
    </source>
</evidence>
<dbReference type="GO" id="GO:0009279">
    <property type="term" value="C:cell outer membrane"/>
    <property type="evidence" value="ECO:0007669"/>
    <property type="project" value="TreeGrafter"/>
</dbReference>